<reference evidence="5" key="1">
    <citation type="submission" date="2020-10" db="EMBL/GenBank/DDBJ databases">
        <authorList>
            <person name="Gilroy R."/>
        </authorList>
    </citation>
    <scope>NUCLEOTIDE SEQUENCE</scope>
    <source>
        <strain evidence="5">ChiSjej2B20-13462</strain>
    </source>
</reference>
<protein>
    <submittedName>
        <fullName evidence="5">LCP family protein</fullName>
    </submittedName>
</protein>
<name>A0A9D1CPR8_9FIRM</name>
<gene>
    <name evidence="5" type="ORF">IAA67_08645</name>
</gene>
<dbReference type="Pfam" id="PF03816">
    <property type="entry name" value="LytR_cpsA_psr"/>
    <property type="match status" value="1"/>
</dbReference>
<accession>A0A9D1CPR8</accession>
<feature type="domain" description="Cell envelope-related transcriptional attenuator" evidence="4">
    <location>
        <begin position="212"/>
        <end position="363"/>
    </location>
</feature>
<evidence type="ECO:0000313" key="5">
    <source>
        <dbReference type="EMBL" id="HIQ70383.1"/>
    </source>
</evidence>
<dbReference type="InterPro" id="IPR004474">
    <property type="entry name" value="LytR_CpsA_psr"/>
</dbReference>
<evidence type="ECO:0000259" key="4">
    <source>
        <dbReference type="Pfam" id="PF03816"/>
    </source>
</evidence>
<evidence type="ECO:0000256" key="1">
    <source>
        <dbReference type="ARBA" id="ARBA00006068"/>
    </source>
</evidence>
<feature type="region of interest" description="Disordered" evidence="2">
    <location>
        <begin position="67"/>
        <end position="89"/>
    </location>
</feature>
<sequence>MPKEPFDPELDDLLREMHSLLDQETPEVDPADVATDLENMELELEKSHQVTAADVEIDYARFYDEPIPVLDEPEPPAPAPTPQEASVEQPKYWTQTQRLPKHVAKLAQNQEQAYADWLYEQDHRADLPPKDTHHRSLRRWPEDQPPEDVPAPKKKRHVLRNLILFLILLAVILTAVVVFVLPRQPVAAAGLGERKDGAATILLAGMDQGGMRTDTMMLLSVGCTDGGLSLVSLPRDTLINGGYTVPKLNSVFAANNGGQEGIEMLLTRVGEIIGFVPDGYMLIQLDAFVELVDTLGGVTFDVPVDMYYNDPSQDLYIDLKAGTQTLTGEEAMGVVRFRSGYADADLGRIQVQRALLSAIFDQIVSPAGIAKSPALLQILLNRTTTNLDAANLLWLGKAVLAADRSKVETVTLPGNAQYIGDGSYYILDPASVAQTVNAYCNPYTRDVTVDDLSIRTG</sequence>
<evidence type="ECO:0000313" key="6">
    <source>
        <dbReference type="Proteomes" id="UP000886874"/>
    </source>
</evidence>
<keyword evidence="3" id="KW-1133">Transmembrane helix</keyword>
<dbReference type="PANTHER" id="PTHR33392">
    <property type="entry name" value="POLYISOPRENYL-TEICHOIC ACID--PEPTIDOGLYCAN TEICHOIC ACID TRANSFERASE TAGU"/>
    <property type="match status" value="1"/>
</dbReference>
<comment type="caution">
    <text evidence="5">The sequence shown here is derived from an EMBL/GenBank/DDBJ whole genome shotgun (WGS) entry which is preliminary data.</text>
</comment>
<evidence type="ECO:0000256" key="3">
    <source>
        <dbReference type="SAM" id="Phobius"/>
    </source>
</evidence>
<dbReference type="EMBL" id="DVFN01000123">
    <property type="protein sequence ID" value="HIQ70383.1"/>
    <property type="molecule type" value="Genomic_DNA"/>
</dbReference>
<dbReference type="PANTHER" id="PTHR33392:SF6">
    <property type="entry name" value="POLYISOPRENYL-TEICHOIC ACID--PEPTIDOGLYCAN TEICHOIC ACID TRANSFERASE TAGU"/>
    <property type="match status" value="1"/>
</dbReference>
<keyword evidence="3" id="KW-0812">Transmembrane</keyword>
<feature type="transmembrane region" description="Helical" evidence="3">
    <location>
        <begin position="162"/>
        <end position="181"/>
    </location>
</feature>
<dbReference type="InterPro" id="IPR050922">
    <property type="entry name" value="LytR/CpsA/Psr_CW_biosynth"/>
</dbReference>
<comment type="similarity">
    <text evidence="1">Belongs to the LytR/CpsA/Psr (LCP) family.</text>
</comment>
<dbReference type="Proteomes" id="UP000886874">
    <property type="component" value="Unassembled WGS sequence"/>
</dbReference>
<dbReference type="AlphaFoldDB" id="A0A9D1CPR8"/>
<feature type="region of interest" description="Disordered" evidence="2">
    <location>
        <begin position="125"/>
        <end position="152"/>
    </location>
</feature>
<organism evidence="5 6">
    <name type="scientific">Candidatus Avoscillospira stercorigallinarum</name>
    <dbReference type="NCBI Taxonomy" id="2840708"/>
    <lineage>
        <taxon>Bacteria</taxon>
        <taxon>Bacillati</taxon>
        <taxon>Bacillota</taxon>
        <taxon>Clostridia</taxon>
        <taxon>Eubacteriales</taxon>
        <taxon>Oscillospiraceae</taxon>
        <taxon>Oscillospiraceae incertae sedis</taxon>
        <taxon>Candidatus Avoscillospira</taxon>
    </lineage>
</organism>
<dbReference type="Gene3D" id="3.40.630.190">
    <property type="entry name" value="LCP protein"/>
    <property type="match status" value="1"/>
</dbReference>
<evidence type="ECO:0000256" key="2">
    <source>
        <dbReference type="SAM" id="MobiDB-lite"/>
    </source>
</evidence>
<keyword evidence="3" id="KW-0472">Membrane</keyword>
<dbReference type="NCBIfam" id="TIGR00350">
    <property type="entry name" value="lytR_cpsA_psr"/>
    <property type="match status" value="1"/>
</dbReference>
<proteinExistence type="inferred from homology"/>
<reference evidence="5" key="2">
    <citation type="journal article" date="2021" name="PeerJ">
        <title>Extensive microbial diversity within the chicken gut microbiome revealed by metagenomics and culture.</title>
        <authorList>
            <person name="Gilroy R."/>
            <person name="Ravi A."/>
            <person name="Getino M."/>
            <person name="Pursley I."/>
            <person name="Horton D.L."/>
            <person name="Alikhan N.F."/>
            <person name="Baker D."/>
            <person name="Gharbi K."/>
            <person name="Hall N."/>
            <person name="Watson M."/>
            <person name="Adriaenssens E.M."/>
            <person name="Foster-Nyarko E."/>
            <person name="Jarju S."/>
            <person name="Secka A."/>
            <person name="Antonio M."/>
            <person name="Oren A."/>
            <person name="Chaudhuri R.R."/>
            <person name="La Ragione R."/>
            <person name="Hildebrand F."/>
            <person name="Pallen M.J."/>
        </authorList>
    </citation>
    <scope>NUCLEOTIDE SEQUENCE</scope>
    <source>
        <strain evidence="5">ChiSjej2B20-13462</strain>
    </source>
</reference>